<reference evidence="2" key="1">
    <citation type="journal article" date="2023" name="Mol. Phylogenet. Evol.">
        <title>Genome-scale phylogeny and comparative genomics of the fungal order Sordariales.</title>
        <authorList>
            <person name="Hensen N."/>
            <person name="Bonometti L."/>
            <person name="Westerberg I."/>
            <person name="Brannstrom I.O."/>
            <person name="Guillou S."/>
            <person name="Cros-Aarteil S."/>
            <person name="Calhoun S."/>
            <person name="Haridas S."/>
            <person name="Kuo A."/>
            <person name="Mondo S."/>
            <person name="Pangilinan J."/>
            <person name="Riley R."/>
            <person name="LaButti K."/>
            <person name="Andreopoulos B."/>
            <person name="Lipzen A."/>
            <person name="Chen C."/>
            <person name="Yan M."/>
            <person name="Daum C."/>
            <person name="Ng V."/>
            <person name="Clum A."/>
            <person name="Steindorff A."/>
            <person name="Ohm R.A."/>
            <person name="Martin F."/>
            <person name="Silar P."/>
            <person name="Natvig D.O."/>
            <person name="Lalanne C."/>
            <person name="Gautier V."/>
            <person name="Ament-Velasquez S.L."/>
            <person name="Kruys A."/>
            <person name="Hutchinson M.I."/>
            <person name="Powell A.J."/>
            <person name="Barry K."/>
            <person name="Miller A.N."/>
            <person name="Grigoriev I.V."/>
            <person name="Debuchy R."/>
            <person name="Gladieux P."/>
            <person name="Hiltunen Thoren M."/>
            <person name="Johannesson H."/>
        </authorList>
    </citation>
    <scope>NUCLEOTIDE SEQUENCE</scope>
    <source>
        <strain evidence="2">PSN309</strain>
    </source>
</reference>
<evidence type="ECO:0000313" key="2">
    <source>
        <dbReference type="EMBL" id="KAK4192846.1"/>
    </source>
</evidence>
<evidence type="ECO:0000256" key="1">
    <source>
        <dbReference type="SAM" id="MobiDB-lite"/>
    </source>
</evidence>
<protein>
    <submittedName>
        <fullName evidence="2">Uncharacterized protein</fullName>
    </submittedName>
</protein>
<dbReference type="Proteomes" id="UP001302126">
    <property type="component" value="Unassembled WGS sequence"/>
</dbReference>
<feature type="region of interest" description="Disordered" evidence="1">
    <location>
        <begin position="63"/>
        <end position="91"/>
    </location>
</feature>
<organism evidence="2 3">
    <name type="scientific">Podospora australis</name>
    <dbReference type="NCBI Taxonomy" id="1536484"/>
    <lineage>
        <taxon>Eukaryota</taxon>
        <taxon>Fungi</taxon>
        <taxon>Dikarya</taxon>
        <taxon>Ascomycota</taxon>
        <taxon>Pezizomycotina</taxon>
        <taxon>Sordariomycetes</taxon>
        <taxon>Sordariomycetidae</taxon>
        <taxon>Sordariales</taxon>
        <taxon>Podosporaceae</taxon>
        <taxon>Podospora</taxon>
    </lineage>
</organism>
<proteinExistence type="predicted"/>
<feature type="compositionally biased region" description="Low complexity" evidence="1">
    <location>
        <begin position="67"/>
        <end position="76"/>
    </location>
</feature>
<feature type="compositionally biased region" description="Pro residues" evidence="1">
    <location>
        <begin position="28"/>
        <end position="38"/>
    </location>
</feature>
<reference evidence="2" key="2">
    <citation type="submission" date="2023-05" db="EMBL/GenBank/DDBJ databases">
        <authorList>
            <consortium name="Lawrence Berkeley National Laboratory"/>
            <person name="Steindorff A."/>
            <person name="Hensen N."/>
            <person name="Bonometti L."/>
            <person name="Westerberg I."/>
            <person name="Brannstrom I.O."/>
            <person name="Guillou S."/>
            <person name="Cros-Aarteil S."/>
            <person name="Calhoun S."/>
            <person name="Haridas S."/>
            <person name="Kuo A."/>
            <person name="Mondo S."/>
            <person name="Pangilinan J."/>
            <person name="Riley R."/>
            <person name="Labutti K."/>
            <person name="Andreopoulos B."/>
            <person name="Lipzen A."/>
            <person name="Chen C."/>
            <person name="Yanf M."/>
            <person name="Daum C."/>
            <person name="Ng V."/>
            <person name="Clum A."/>
            <person name="Ohm R."/>
            <person name="Martin F."/>
            <person name="Silar P."/>
            <person name="Natvig D."/>
            <person name="Lalanne C."/>
            <person name="Gautier V."/>
            <person name="Ament-Velasquez S.L."/>
            <person name="Kruys A."/>
            <person name="Hutchinson M.I."/>
            <person name="Powell A.J."/>
            <person name="Barry K."/>
            <person name="Miller A.N."/>
            <person name="Grigoriev I.V."/>
            <person name="Debuchy R."/>
            <person name="Gladieux P."/>
            <person name="Thoren M.H."/>
            <person name="Johannesson H."/>
        </authorList>
    </citation>
    <scope>NUCLEOTIDE SEQUENCE</scope>
    <source>
        <strain evidence="2">PSN309</strain>
    </source>
</reference>
<dbReference type="EMBL" id="MU864353">
    <property type="protein sequence ID" value="KAK4192846.1"/>
    <property type="molecule type" value="Genomic_DNA"/>
</dbReference>
<feature type="compositionally biased region" description="Low complexity" evidence="1">
    <location>
        <begin position="39"/>
        <end position="50"/>
    </location>
</feature>
<feature type="region of interest" description="Disordered" evidence="1">
    <location>
        <begin position="185"/>
        <end position="208"/>
    </location>
</feature>
<feature type="region of interest" description="Disordered" evidence="1">
    <location>
        <begin position="26"/>
        <end position="51"/>
    </location>
</feature>
<gene>
    <name evidence="2" type="ORF">QBC35DRAFT_204176</name>
</gene>
<accession>A0AAN7AL85</accession>
<name>A0AAN7AL85_9PEZI</name>
<evidence type="ECO:0000313" key="3">
    <source>
        <dbReference type="Proteomes" id="UP001302126"/>
    </source>
</evidence>
<comment type="caution">
    <text evidence="2">The sequence shown here is derived from an EMBL/GenBank/DDBJ whole genome shotgun (WGS) entry which is preliminary data.</text>
</comment>
<dbReference type="AlphaFoldDB" id="A0AAN7AL85"/>
<keyword evidence="3" id="KW-1185">Reference proteome</keyword>
<sequence length="271" mass="31153">MATMYADMQPQEELANLFARNLTLTQPAPAPIPAPAPAPVEETPAQPAPAKIVYISQHYNHSAHLARQNAQQQQQQSPPPRPASEPPQNEHAEVERVLRNYSVDPSGLSSAQLQLFRTVDDPQRLRLIELWRACPPKNGSDNPTLVWGVTTVDQEETLARMRYEQQQQIQQQLEEEQMQMEMQMQLEQEQQQHFQRQQASQQQQQQREFAMSLDGTPVTPTQTNDGRWVPTADDFQYMEEYMLAGYGDEICRRGGPVWQCGISRRRWYDGL</sequence>